<reference evidence="2 3" key="1">
    <citation type="journal article" date="2023" name="BMC Biotechnol.">
        <title>Vitis rotundifolia cv Carlos genome sequencing.</title>
        <authorList>
            <person name="Huff M."/>
            <person name="Hulse-Kemp A."/>
            <person name="Scheffler B."/>
            <person name="Youngblood R."/>
            <person name="Simpson S."/>
            <person name="Babiker E."/>
            <person name="Staton M."/>
        </authorList>
    </citation>
    <scope>NUCLEOTIDE SEQUENCE [LARGE SCALE GENOMIC DNA]</scope>
    <source>
        <tissue evidence="2">Leaf</tissue>
    </source>
</reference>
<proteinExistence type="predicted"/>
<evidence type="ECO:0000256" key="1">
    <source>
        <dbReference type="SAM" id="MobiDB-lite"/>
    </source>
</evidence>
<dbReference type="PANTHER" id="PTHR33623:SF4">
    <property type="entry name" value="DUF4378 DOMAIN-CONTAINING PROTEIN"/>
    <property type="match status" value="1"/>
</dbReference>
<accession>A0AA39E6S6</accession>
<protein>
    <recommendedName>
        <fullName evidence="4">DUF4378 domain-containing protein</fullName>
    </recommendedName>
</protein>
<dbReference type="AlphaFoldDB" id="A0AA39E6S6"/>
<dbReference type="Proteomes" id="UP001168098">
    <property type="component" value="Unassembled WGS sequence"/>
</dbReference>
<name>A0AA39E6S6_VITRO</name>
<sequence>MASVARSDPKLRKPFPKPLMLKDFLLDDMGSCSSNGFKSFPRRHCCTTVRYLVEKDFKAKDSTKAKRLLRKSRSKAAASTTISALQRASEAVINAVKLLPFSSVKAPSSSVKNRSRKGILPRSFSRKLLKRKFWKRTAVEEEIEIERWKSFHDFLEEKQKSSARIRHHSTTTTTIDSTSATSNSNTWSDGEFTSDYLQFSSCNSVSSGENDAVSGKKYLPEKMVSNRVGVAVGGDSMEATSTTCSEKKEEKWPNEEEKEQFSPVSVLDCPFEDEDEDEDEEMCSPFQHRVTHMEETKQKLLQKIRRFESVAELEPVDLEKRIALLELDDEPLHQSPAQPSMSIHRNKEEMTTERQTQNLLKLIKAEAPSDSSKFNADTLLLDFFKERIMERHENPNADEFNQESLRVAKDLMSGHHRDLLLGWEVQNHRKAYIKDMEERGKWRKLEEEKDEVAAEVESEVLTYLLNEMLFELSTT</sequence>
<comment type="caution">
    <text evidence="2">The sequence shown here is derived from an EMBL/GenBank/DDBJ whole genome shotgun (WGS) entry which is preliminary data.</text>
</comment>
<evidence type="ECO:0000313" key="2">
    <source>
        <dbReference type="EMBL" id="KAJ9706657.1"/>
    </source>
</evidence>
<feature type="compositionally biased region" description="Basic and acidic residues" evidence="1">
    <location>
        <begin position="245"/>
        <end position="255"/>
    </location>
</feature>
<evidence type="ECO:0000313" key="3">
    <source>
        <dbReference type="Proteomes" id="UP001168098"/>
    </source>
</evidence>
<dbReference type="EMBL" id="JARBHA010000002">
    <property type="protein sequence ID" value="KAJ9706657.1"/>
    <property type="molecule type" value="Genomic_DNA"/>
</dbReference>
<feature type="compositionally biased region" description="Low complexity" evidence="1">
    <location>
        <begin position="170"/>
        <end position="186"/>
    </location>
</feature>
<feature type="region of interest" description="Disordered" evidence="1">
    <location>
        <begin position="161"/>
        <end position="186"/>
    </location>
</feature>
<evidence type="ECO:0008006" key="4">
    <source>
        <dbReference type="Google" id="ProtNLM"/>
    </source>
</evidence>
<keyword evidence="3" id="KW-1185">Reference proteome</keyword>
<organism evidence="2 3">
    <name type="scientific">Vitis rotundifolia</name>
    <name type="common">Muscadine grape</name>
    <dbReference type="NCBI Taxonomy" id="103349"/>
    <lineage>
        <taxon>Eukaryota</taxon>
        <taxon>Viridiplantae</taxon>
        <taxon>Streptophyta</taxon>
        <taxon>Embryophyta</taxon>
        <taxon>Tracheophyta</taxon>
        <taxon>Spermatophyta</taxon>
        <taxon>Magnoliopsida</taxon>
        <taxon>eudicotyledons</taxon>
        <taxon>Gunneridae</taxon>
        <taxon>Pentapetalae</taxon>
        <taxon>rosids</taxon>
        <taxon>Vitales</taxon>
        <taxon>Vitaceae</taxon>
        <taxon>Viteae</taxon>
        <taxon>Vitis</taxon>
    </lineage>
</organism>
<feature type="region of interest" description="Disordered" evidence="1">
    <location>
        <begin position="231"/>
        <end position="263"/>
    </location>
</feature>
<gene>
    <name evidence="2" type="ORF">PVL29_001904</name>
</gene>
<dbReference type="PANTHER" id="PTHR33623">
    <property type="entry name" value="OS04G0572500 PROTEIN"/>
    <property type="match status" value="1"/>
</dbReference>